<reference evidence="1 2" key="1">
    <citation type="submission" date="2020-08" db="EMBL/GenBank/DDBJ databases">
        <title>Genomic Encyclopedia of Type Strains, Phase IV (KMG-IV): sequencing the most valuable type-strain genomes for metagenomic binning, comparative biology and taxonomic classification.</title>
        <authorList>
            <person name="Goeker M."/>
        </authorList>
    </citation>
    <scope>NUCLEOTIDE SEQUENCE [LARGE SCALE GENOMIC DNA]</scope>
    <source>
        <strain evidence="1 2">DSM 102044</strain>
    </source>
</reference>
<sequence>MDNLITRQLESILKEAELEFERDFELELNPKFLDAKGKTWLEEIYSDLSGLNESPLLKKLKFDFKINRTLVQYDDELHFNRYRLISFRSDFYRENNVPFLETQKRLCRTYEKDCLKAGMQLRVWNGPPVAKHSFGESNEPGDFSGNGASGWKLLAYNDAQIDIQTRIHGYKLIRLTPYETLMTGGSLKRLDQLLMNPKEEQRKVLLNWFLRKLE</sequence>
<organism evidence="1 2">
    <name type="scientific">Algoriphagus iocasae</name>
    <dbReference type="NCBI Taxonomy" id="1836499"/>
    <lineage>
        <taxon>Bacteria</taxon>
        <taxon>Pseudomonadati</taxon>
        <taxon>Bacteroidota</taxon>
        <taxon>Cytophagia</taxon>
        <taxon>Cytophagales</taxon>
        <taxon>Cyclobacteriaceae</taxon>
        <taxon>Algoriphagus</taxon>
    </lineage>
</organism>
<protein>
    <submittedName>
        <fullName evidence="1">Uncharacterized protein</fullName>
    </submittedName>
</protein>
<evidence type="ECO:0000313" key="2">
    <source>
        <dbReference type="Proteomes" id="UP000588604"/>
    </source>
</evidence>
<dbReference type="InterPro" id="IPR055679">
    <property type="entry name" value="DUF7255"/>
</dbReference>
<dbReference type="EMBL" id="JACIJO010000003">
    <property type="protein sequence ID" value="MBB6328144.1"/>
    <property type="molecule type" value="Genomic_DNA"/>
</dbReference>
<gene>
    <name evidence="1" type="ORF">FHS59_003787</name>
</gene>
<name>A0A841MU58_9BACT</name>
<dbReference type="AlphaFoldDB" id="A0A841MU58"/>
<accession>A0A841MU58</accession>
<dbReference type="RefSeq" id="WP_184496904.1">
    <property type="nucleotide sequence ID" value="NZ_JACIJO010000003.1"/>
</dbReference>
<evidence type="ECO:0000313" key="1">
    <source>
        <dbReference type="EMBL" id="MBB6328144.1"/>
    </source>
</evidence>
<comment type="caution">
    <text evidence="1">The sequence shown here is derived from an EMBL/GenBank/DDBJ whole genome shotgun (WGS) entry which is preliminary data.</text>
</comment>
<dbReference type="Pfam" id="PF23913">
    <property type="entry name" value="DUF7255"/>
    <property type="match status" value="1"/>
</dbReference>
<keyword evidence="2" id="KW-1185">Reference proteome</keyword>
<dbReference type="Proteomes" id="UP000588604">
    <property type="component" value="Unassembled WGS sequence"/>
</dbReference>
<proteinExistence type="predicted"/>